<evidence type="ECO:0008006" key="3">
    <source>
        <dbReference type="Google" id="ProtNLM"/>
    </source>
</evidence>
<organism evidence="1 2">
    <name type="scientific">Streptomyces acidiscabies</name>
    <dbReference type="NCBI Taxonomy" id="42234"/>
    <lineage>
        <taxon>Bacteria</taxon>
        <taxon>Bacillati</taxon>
        <taxon>Actinomycetota</taxon>
        <taxon>Actinomycetes</taxon>
        <taxon>Kitasatosporales</taxon>
        <taxon>Streptomycetaceae</taxon>
        <taxon>Streptomyces</taxon>
    </lineage>
</organism>
<dbReference type="AlphaFoldDB" id="A0A0L0JKE8"/>
<evidence type="ECO:0000313" key="1">
    <source>
        <dbReference type="EMBL" id="KND26166.1"/>
    </source>
</evidence>
<dbReference type="PATRIC" id="fig|42234.21.peg.7974"/>
<comment type="caution">
    <text evidence="1">The sequence shown here is derived from an EMBL/GenBank/DDBJ whole genome shotgun (WGS) entry which is preliminary data.</text>
</comment>
<accession>A0A0L0JKE8</accession>
<gene>
    <name evidence="1" type="ORF">IQ63_38735</name>
</gene>
<reference evidence="2" key="1">
    <citation type="submission" date="2014-07" db="EMBL/GenBank/DDBJ databases">
        <title>Genome sequencing of plant-pathogenic Streptomyces species.</title>
        <authorList>
            <person name="Harrison J."/>
            <person name="Sapp M."/>
            <person name="Thwaites R."/>
            <person name="Studholme D.J."/>
        </authorList>
    </citation>
    <scope>NUCLEOTIDE SEQUENCE [LARGE SCALE GENOMIC DNA]</scope>
    <source>
        <strain evidence="2">NCPPB 4445</strain>
    </source>
</reference>
<dbReference type="RefSeq" id="WP_050374791.1">
    <property type="nucleotide sequence ID" value="NZ_KQ257834.1"/>
</dbReference>
<protein>
    <recommendedName>
        <fullName evidence="3">55.5 kDa and 49.5 kDa sporulation proteins</fullName>
    </recommendedName>
</protein>
<dbReference type="OrthoDB" id="3213425at2"/>
<evidence type="ECO:0000313" key="2">
    <source>
        <dbReference type="Proteomes" id="UP000037151"/>
    </source>
</evidence>
<dbReference type="EMBL" id="JPPY01000214">
    <property type="protein sequence ID" value="KND26166.1"/>
    <property type="molecule type" value="Genomic_DNA"/>
</dbReference>
<proteinExistence type="predicted"/>
<dbReference type="InterPro" id="IPR011990">
    <property type="entry name" value="TPR-like_helical_dom_sf"/>
</dbReference>
<dbReference type="SUPFAM" id="SSF48452">
    <property type="entry name" value="TPR-like"/>
    <property type="match status" value="1"/>
</dbReference>
<dbReference type="Gene3D" id="1.25.40.10">
    <property type="entry name" value="Tetratricopeptide repeat domain"/>
    <property type="match status" value="1"/>
</dbReference>
<dbReference type="Proteomes" id="UP000037151">
    <property type="component" value="Unassembled WGS sequence"/>
</dbReference>
<sequence length="404" mass="42574">MRTLLEEAGWTQEGLARAVNAVGAEIGLRLRYDRSAVAHWLSGSCPEQRVSALVCEALRRRTGRVVTAEQAGFPATAAGLEIGGSRLGALLHELSPNLPYQPAAVLPGQRGGGDPPLVPAQRTDPTGQPWGAVRFFTEVFLAHGGGFARTTLRAYLSDAIAGRLAGTGTPAGRTRYAEASQLTLLLGRMYADDMLHGAAQRCFLTARDLALAGGHQGLAVIALRTLSTQAHRLGHLRTADAAAEVAARTARHTPRAVRAFTQAQLAVTAASRGRRADALRALSAADSAADGAAQTRGHPFESYPRADLEFQRAGVLLALGEPAQAADALAHALATRPGADRRGAALTRLRLAGVLLSLGRLDEARDHERVLRGEGTGLRSVAVHRSMESLRQTLLRVAGRVGEG</sequence>
<name>A0A0L0JKE8_9ACTN</name>